<dbReference type="AlphaFoldDB" id="C8PDV0"/>
<feature type="transmembrane region" description="Helical" evidence="1">
    <location>
        <begin position="29"/>
        <end position="47"/>
    </location>
</feature>
<keyword evidence="1" id="KW-1133">Transmembrane helix</keyword>
<organism evidence="2 3">
    <name type="scientific">Campylobacter gracilis RM3268</name>
    <dbReference type="NCBI Taxonomy" id="553220"/>
    <lineage>
        <taxon>Bacteria</taxon>
        <taxon>Pseudomonadati</taxon>
        <taxon>Campylobacterota</taxon>
        <taxon>Epsilonproteobacteria</taxon>
        <taxon>Campylobacterales</taxon>
        <taxon>Campylobacteraceae</taxon>
        <taxon>Campylobacter</taxon>
    </lineage>
</organism>
<feature type="transmembrane region" description="Helical" evidence="1">
    <location>
        <begin position="6"/>
        <end position="22"/>
    </location>
</feature>
<dbReference type="Proteomes" id="UP000005709">
    <property type="component" value="Unassembled WGS sequence"/>
</dbReference>
<keyword evidence="1" id="KW-0472">Membrane</keyword>
<protein>
    <submittedName>
        <fullName evidence="2">Uncharacterized protein</fullName>
    </submittedName>
</protein>
<evidence type="ECO:0000313" key="2">
    <source>
        <dbReference type="EMBL" id="EEV19022.1"/>
    </source>
</evidence>
<accession>C8PDV0</accession>
<comment type="caution">
    <text evidence="2">The sequence shown here is derived from an EMBL/GenBank/DDBJ whole genome shotgun (WGS) entry which is preliminary data.</text>
</comment>
<evidence type="ECO:0000256" key="1">
    <source>
        <dbReference type="SAM" id="Phobius"/>
    </source>
</evidence>
<sequence length="48" mass="5530">MKDTFLDIALVLFGIAMLVAMRQKSLLKFIIFVVILALARELIIRFYA</sequence>
<keyword evidence="1" id="KW-0812">Transmembrane</keyword>
<name>C8PDV0_9BACT</name>
<dbReference type="EMBL" id="ACYG01000004">
    <property type="protein sequence ID" value="EEV19022.1"/>
    <property type="molecule type" value="Genomic_DNA"/>
</dbReference>
<reference evidence="2 3" key="1">
    <citation type="submission" date="2009-07" db="EMBL/GenBank/DDBJ databases">
        <authorList>
            <person name="Madupu R."/>
            <person name="Sebastian Y."/>
            <person name="Durkin A.S."/>
            <person name="Torralba M."/>
            <person name="Methe B."/>
            <person name="Sutton G.G."/>
            <person name="Strausberg R.L."/>
            <person name="Nelson K.E."/>
        </authorList>
    </citation>
    <scope>NUCLEOTIDE SEQUENCE [LARGE SCALE GENOMIC DNA]</scope>
    <source>
        <strain evidence="2 3">RM3268</strain>
    </source>
</reference>
<keyword evidence="3" id="KW-1185">Reference proteome</keyword>
<evidence type="ECO:0000313" key="3">
    <source>
        <dbReference type="Proteomes" id="UP000005709"/>
    </source>
</evidence>
<gene>
    <name evidence="2" type="ORF">CAMGR0001_0656</name>
</gene>
<proteinExistence type="predicted"/>